<dbReference type="GO" id="GO:0005975">
    <property type="term" value="P:carbohydrate metabolic process"/>
    <property type="evidence" value="ECO:0007669"/>
    <property type="project" value="UniProtKB-ARBA"/>
</dbReference>
<feature type="domain" description="BIG2" evidence="1">
    <location>
        <begin position="707"/>
        <end position="788"/>
    </location>
</feature>
<dbReference type="Gene3D" id="2.60.40.10">
    <property type="entry name" value="Immunoglobulins"/>
    <property type="match status" value="12"/>
</dbReference>
<evidence type="ECO:0000313" key="2">
    <source>
        <dbReference type="EMBL" id="AWH92918.1"/>
    </source>
</evidence>
<evidence type="ECO:0000313" key="3">
    <source>
        <dbReference type="Proteomes" id="UP000244928"/>
    </source>
</evidence>
<dbReference type="Proteomes" id="UP000244928">
    <property type="component" value="Chromosome"/>
</dbReference>
<sequence>MARGSTRDGWLTMRIPENVQGGTVFQFGIMAHLGTGGSWNGPTNNVMRFTLPAVATTTQAVSVTPSTGRVGEDVTLSTRVSANHGTNTPTGTVRFDVDGQTLTANVVNGVATTTTSFSTTGSKSVTATYIPANSSQWNGSSRSGTVTIQSEATRTDLTLDPVEVLAGGTVQASASVTPAGAEGDIEFAAGGDPVRVPVGADGTATAELPADTTGEMTVTATFIPADPQRYTESSDSQTVDVFEQTATSTEVTADADPVHAGQETTLTASVSPSNAAGSVEFTIGDQTYPATVTGGIATLGHTFTSAGEHVVVVDFTPTNTDRFAPSTGQVTVTVEAEATQTGLTLDPVEVSAGGDISATAQITPADADGRVRFDYGNQTQTVDVTDGQATTTFTAGNAGTGTITATFLPADPARYTGSSDTQTVEIDAEATQIGLTLDANDVIEGDIIRASAIVTPAGAEGAVEFTAGDTTVSVPVGADGTATTDLEASAPGAMTVTATFIPADPERYAGSSDIRTVTVLEQVATATTLVAGADPVRADEEMTLTATVTPANVAGTITFSIDGQEYTATVEGGVATLNHTFATAGQYPVTAAFVPTDSDRYIASAGQATVNVEVEATQTALTLDPVEVTAGGEVTATARITPPEAAGRVRFDYGSRAETVDVAGGEATATFTAGNAGTDTITATFIPANPQRYTGSSDAQTVDITAEATRTELTLAATEVVEGSTFQASASVSPAGAEGEVQFTIGEITVSAPVDAEGTATADLEAPRPGEATVTATFVPADATRYIGSTDSQTITVIEQIATSTSVTVGTDQVRVGEQTTLTAAVTPADTAGIVTFTVGGEEYPVVVAQGVATLAHTFATAGDHGVTAVFTPTAAARYSSSGDELTVIVEAETTQTDLTLDAVEVTAGGTVRASATVTPAGAAGTIRFSAGVSSVSVSVPVAGDGTATAELPVGTAGQVTVTATFIPTNAERYTESSDSRSVDVAAETTRTEVTVDTDVVRVGEEATFTASVAPTGAAGAVTFTIGDDEFTAEVTDGSASLTHTFATAGEHVVVADFTPADPDRYASSTGRLTVDVGVEAAAEPTSVELDAGTVETGEEITLTATITPSGAEGHVRFTVDGDERLVPVVDGVAPLAFTAGERGTYTVRAEFVPADPDAYAPSAVTETLTVIDDDDPGTDPEEPATGSLGLVGLVASIAIGLGSSGSLGSLGS</sequence>
<feature type="domain" description="BIG2" evidence="1">
    <location>
        <begin position="523"/>
        <end position="603"/>
    </location>
</feature>
<dbReference type="InterPro" id="IPR032109">
    <property type="entry name" value="Big_3_5"/>
</dbReference>
<dbReference type="EMBL" id="CP015449">
    <property type="protein sequence ID" value="AWH92918.1"/>
    <property type="molecule type" value="Genomic_DNA"/>
</dbReference>
<feature type="domain" description="BIG2" evidence="1">
    <location>
        <begin position="339"/>
        <end position="417"/>
    </location>
</feature>
<proteinExistence type="predicted"/>
<dbReference type="InterPro" id="IPR003343">
    <property type="entry name" value="Big_2"/>
</dbReference>
<feature type="domain" description="BIG2" evidence="1">
    <location>
        <begin position="990"/>
        <end position="1068"/>
    </location>
</feature>
<feature type="domain" description="BIG2" evidence="1">
    <location>
        <begin position="617"/>
        <end position="695"/>
    </location>
</feature>
<dbReference type="KEGG" id="dlu:A6035_12895"/>
<keyword evidence="3" id="KW-1185">Reference proteome</keyword>
<name>A0A2S1R9E3_9ACTN</name>
<feature type="domain" description="BIG2" evidence="1">
    <location>
        <begin position="1084"/>
        <end position="1162"/>
    </location>
</feature>
<organism evidence="2 3">
    <name type="scientific">Dietzia lutea</name>
    <dbReference type="NCBI Taxonomy" id="546160"/>
    <lineage>
        <taxon>Bacteria</taxon>
        <taxon>Bacillati</taxon>
        <taxon>Actinomycetota</taxon>
        <taxon>Actinomycetes</taxon>
        <taxon>Mycobacteriales</taxon>
        <taxon>Dietziaceae</taxon>
        <taxon>Dietzia</taxon>
    </lineage>
</organism>
<dbReference type="Pfam" id="PF16640">
    <property type="entry name" value="Big_3_5"/>
    <property type="match status" value="3"/>
</dbReference>
<gene>
    <name evidence="2" type="ORF">A6035_12895</name>
</gene>
<dbReference type="InterPro" id="IPR013783">
    <property type="entry name" value="Ig-like_fold"/>
</dbReference>
<protein>
    <recommendedName>
        <fullName evidence="1">BIG2 domain-containing protein</fullName>
    </recommendedName>
</protein>
<accession>A0A2S1R9E3</accession>
<evidence type="ECO:0000259" key="1">
    <source>
        <dbReference type="SMART" id="SM00635"/>
    </source>
</evidence>
<dbReference type="AlphaFoldDB" id="A0A2S1R9E3"/>
<dbReference type="SMART" id="SM00635">
    <property type="entry name" value="BID_2"/>
    <property type="match status" value="6"/>
</dbReference>
<reference evidence="2 3" key="1">
    <citation type="submission" date="2016-04" db="EMBL/GenBank/DDBJ databases">
        <title>Complete genome sequence of Dietzia lutea YIM 80766T, a strain isolated from desert soil in Egypt.</title>
        <authorList>
            <person name="Zhao J."/>
            <person name="Hu B."/>
            <person name="Geng S."/>
            <person name="Nie Y."/>
            <person name="Tang Y."/>
        </authorList>
    </citation>
    <scope>NUCLEOTIDE SEQUENCE [LARGE SCALE GENOMIC DNA]</scope>
    <source>
        <strain evidence="2 3">YIM 80766</strain>
    </source>
</reference>